<dbReference type="Proteomes" id="UP000054783">
    <property type="component" value="Unassembled WGS sequence"/>
</dbReference>
<dbReference type="EMBL" id="JYDQ01000155">
    <property type="protein sequence ID" value="KRY12811.1"/>
    <property type="molecule type" value="Genomic_DNA"/>
</dbReference>
<name>A0A0V0ZKB4_9BILA</name>
<sequence length="92" mass="10088">MNAGLAVRTYTTLNALCNEWTACIQQLMGDELVAGGYTGQGGKGRRNEGENEGSRKLKLSDAFFHSIFTYNIQALLHLSTLTTLMGIELFSQ</sequence>
<evidence type="ECO:0000313" key="2">
    <source>
        <dbReference type="Proteomes" id="UP000054783"/>
    </source>
</evidence>
<reference evidence="1 2" key="1">
    <citation type="submission" date="2015-01" db="EMBL/GenBank/DDBJ databases">
        <title>Evolution of Trichinella species and genotypes.</title>
        <authorList>
            <person name="Korhonen P.K."/>
            <person name="Edoardo P."/>
            <person name="Giuseppe L.R."/>
            <person name="Gasser R.B."/>
        </authorList>
    </citation>
    <scope>NUCLEOTIDE SEQUENCE [LARGE SCALE GENOMIC DNA]</scope>
    <source>
        <strain evidence="1">ISS2496</strain>
    </source>
</reference>
<keyword evidence="2" id="KW-1185">Reference proteome</keyword>
<comment type="caution">
    <text evidence="1">The sequence shown here is derived from an EMBL/GenBank/DDBJ whole genome shotgun (WGS) entry which is preliminary data.</text>
</comment>
<proteinExistence type="predicted"/>
<dbReference type="AlphaFoldDB" id="A0A0V0ZKB4"/>
<accession>A0A0V0ZKB4</accession>
<organism evidence="1 2">
    <name type="scientific">Trichinella patagoniensis</name>
    <dbReference type="NCBI Taxonomy" id="990121"/>
    <lineage>
        <taxon>Eukaryota</taxon>
        <taxon>Metazoa</taxon>
        <taxon>Ecdysozoa</taxon>
        <taxon>Nematoda</taxon>
        <taxon>Enoplea</taxon>
        <taxon>Dorylaimia</taxon>
        <taxon>Trichinellida</taxon>
        <taxon>Trichinellidae</taxon>
        <taxon>Trichinella</taxon>
    </lineage>
</organism>
<gene>
    <name evidence="1" type="ORF">T12_4486</name>
</gene>
<protein>
    <submittedName>
        <fullName evidence="1">Uncharacterized protein</fullName>
    </submittedName>
</protein>
<evidence type="ECO:0000313" key="1">
    <source>
        <dbReference type="EMBL" id="KRY12811.1"/>
    </source>
</evidence>